<name>A0A6C0I100_9ZZZZ</name>
<evidence type="ECO:0000256" key="1">
    <source>
        <dbReference type="SAM" id="MobiDB-lite"/>
    </source>
</evidence>
<dbReference type="EMBL" id="MN740058">
    <property type="protein sequence ID" value="QHT86085.1"/>
    <property type="molecule type" value="Genomic_DNA"/>
</dbReference>
<sequence>MSLLSTASNWVNDENQTKKRTPMMRKTLKTKEEPLVSSYVQKTDEYQEYKVSQDKNEYVMHSITDVQKNNDEREDRVNQILNQMTSVSVENDGGYLADFQPPNRPMIHIKKDLQTTGSDDDIPDLQNDLQHKPQAFKQSYDPYMVSQMNNQNVSNYQMVYDPSKMQHKPYYSKMGITTQSGNPDKLLERINYMIHLLENQEYEKTANITEEFILYSFLGIFIIFVLDSFSRTAKYSR</sequence>
<accession>A0A6C0I100</accession>
<dbReference type="AlphaFoldDB" id="A0A6C0I100"/>
<feature type="region of interest" description="Disordered" evidence="1">
    <location>
        <begin position="1"/>
        <end position="22"/>
    </location>
</feature>
<protein>
    <submittedName>
        <fullName evidence="3">Uncharacterized protein</fullName>
    </submittedName>
</protein>
<keyword evidence="2" id="KW-0472">Membrane</keyword>
<evidence type="ECO:0000256" key="2">
    <source>
        <dbReference type="SAM" id="Phobius"/>
    </source>
</evidence>
<keyword evidence="2" id="KW-1133">Transmembrane helix</keyword>
<feature type="transmembrane region" description="Helical" evidence="2">
    <location>
        <begin position="212"/>
        <end position="229"/>
    </location>
</feature>
<feature type="compositionally biased region" description="Polar residues" evidence="1">
    <location>
        <begin position="1"/>
        <end position="14"/>
    </location>
</feature>
<proteinExistence type="predicted"/>
<reference evidence="3" key="1">
    <citation type="journal article" date="2020" name="Nature">
        <title>Giant virus diversity and host interactions through global metagenomics.</title>
        <authorList>
            <person name="Schulz F."/>
            <person name="Roux S."/>
            <person name="Paez-Espino D."/>
            <person name="Jungbluth S."/>
            <person name="Walsh D.A."/>
            <person name="Denef V.J."/>
            <person name="McMahon K.D."/>
            <person name="Konstantinidis K.T."/>
            <person name="Eloe-Fadrosh E.A."/>
            <person name="Kyrpides N.C."/>
            <person name="Woyke T."/>
        </authorList>
    </citation>
    <scope>NUCLEOTIDE SEQUENCE</scope>
    <source>
        <strain evidence="3">GVMAG-M-3300023184-184</strain>
    </source>
</reference>
<organism evidence="3">
    <name type="scientific">viral metagenome</name>
    <dbReference type="NCBI Taxonomy" id="1070528"/>
    <lineage>
        <taxon>unclassified sequences</taxon>
        <taxon>metagenomes</taxon>
        <taxon>organismal metagenomes</taxon>
    </lineage>
</organism>
<keyword evidence="2" id="KW-0812">Transmembrane</keyword>
<evidence type="ECO:0000313" key="3">
    <source>
        <dbReference type="EMBL" id="QHT86085.1"/>
    </source>
</evidence>